<dbReference type="Gene3D" id="3.40.1410.10">
    <property type="entry name" value="Chorismate lyase-like"/>
    <property type="match status" value="1"/>
</dbReference>
<reference evidence="2 3" key="2">
    <citation type="submission" date="2016-08" db="EMBL/GenBank/DDBJ databases">
        <title>Orenia metallireducens sp. nov. strain Z6, a Novel Metal-reducing Firmicute from the Deep Subsurface.</title>
        <authorList>
            <person name="Maxim B.I."/>
            <person name="Kenneth K."/>
            <person name="Flynn T.M."/>
            <person name="Oloughlin E.J."/>
            <person name="Locke R.A."/>
            <person name="Weber J.R."/>
            <person name="Egan S.M."/>
            <person name="Mackie R.I."/>
            <person name="Cann I.K."/>
        </authorList>
    </citation>
    <scope>NUCLEOTIDE SEQUENCE [LARGE SCALE GENOMIC DNA]</scope>
    <source>
        <strain evidence="2 3">Z6</strain>
    </source>
</reference>
<protein>
    <submittedName>
        <fullName evidence="2">GntR family transcriptional regulator</fullName>
    </submittedName>
</protein>
<dbReference type="EMBL" id="LWDV01000007">
    <property type="protein sequence ID" value="OCL27554.1"/>
    <property type="molecule type" value="Genomic_DNA"/>
</dbReference>
<organism evidence="2 3">
    <name type="scientific">Orenia metallireducens</name>
    <dbReference type="NCBI Taxonomy" id="1413210"/>
    <lineage>
        <taxon>Bacteria</taxon>
        <taxon>Bacillati</taxon>
        <taxon>Bacillota</taxon>
        <taxon>Clostridia</taxon>
        <taxon>Halanaerobiales</taxon>
        <taxon>Halobacteroidaceae</taxon>
        <taxon>Orenia</taxon>
    </lineage>
</organism>
<dbReference type="OrthoDB" id="2110985at2"/>
<dbReference type="InterPro" id="IPR028978">
    <property type="entry name" value="Chorismate_lyase_/UTRA_dom_sf"/>
</dbReference>
<dbReference type="RefSeq" id="WP_068715415.1">
    <property type="nucleotide sequence ID" value="NZ_LWDV01000007.1"/>
</dbReference>
<keyword evidence="1" id="KW-0175">Coiled coil</keyword>
<name>A0A1C0AB35_9FIRM</name>
<reference evidence="3" key="1">
    <citation type="submission" date="2016-07" db="EMBL/GenBank/DDBJ databases">
        <authorList>
            <person name="Florea S."/>
            <person name="Webb J.S."/>
            <person name="Jaromczyk J."/>
            <person name="Schardl C.L."/>
        </authorList>
    </citation>
    <scope>NUCLEOTIDE SEQUENCE [LARGE SCALE GENOMIC DNA]</scope>
    <source>
        <strain evidence="3">Z6</strain>
    </source>
</reference>
<evidence type="ECO:0000256" key="1">
    <source>
        <dbReference type="SAM" id="Coils"/>
    </source>
</evidence>
<dbReference type="SUPFAM" id="SSF64288">
    <property type="entry name" value="Chorismate lyase-like"/>
    <property type="match status" value="1"/>
</dbReference>
<gene>
    <name evidence="2" type="ORF">U472_03070</name>
</gene>
<dbReference type="Proteomes" id="UP000093514">
    <property type="component" value="Unassembled WGS sequence"/>
</dbReference>
<evidence type="ECO:0000313" key="3">
    <source>
        <dbReference type="Proteomes" id="UP000093514"/>
    </source>
</evidence>
<sequence>MKIEELTKKEQIINFARHDPFLKISDIAENVETTPRYVRTILSEANISLMELREKYARNMEQRLAGKESNLQKATVRLLKEDGEVQASEITLQKISGFESQELIKTHPGEELFKITQKKLIDGRPYSLQEVITYLSPDINQERISNLDSLYELFGNKGVEGFKFRSNVVQLERYNPLMATRLGLKEDDPIIKSQRIILIDKMPIGIENFYFDANSIQLVFPGELVV</sequence>
<comment type="caution">
    <text evidence="2">The sequence shown here is derived from an EMBL/GenBank/DDBJ whole genome shotgun (WGS) entry which is preliminary data.</text>
</comment>
<accession>A0A1C0AB35</accession>
<dbReference type="AlphaFoldDB" id="A0A1C0AB35"/>
<feature type="coiled-coil region" evidence="1">
    <location>
        <begin position="42"/>
        <end position="77"/>
    </location>
</feature>
<proteinExistence type="predicted"/>
<evidence type="ECO:0000313" key="2">
    <source>
        <dbReference type="EMBL" id="OCL27554.1"/>
    </source>
</evidence>
<keyword evidence="3" id="KW-1185">Reference proteome</keyword>